<comment type="cofactor">
    <cofactor evidence="11">
        <name>heme</name>
        <dbReference type="ChEBI" id="CHEBI:30413"/>
    </cofactor>
</comment>
<evidence type="ECO:0000256" key="4">
    <source>
        <dbReference type="ARBA" id="ARBA00022692"/>
    </source>
</evidence>
<dbReference type="InterPro" id="IPR017972">
    <property type="entry name" value="Cyt_P450_CS"/>
</dbReference>
<evidence type="ECO:0000256" key="3">
    <source>
        <dbReference type="ARBA" id="ARBA00022617"/>
    </source>
</evidence>
<dbReference type="GO" id="GO:0016020">
    <property type="term" value="C:membrane"/>
    <property type="evidence" value="ECO:0007669"/>
    <property type="project" value="UniProtKB-SubCell"/>
</dbReference>
<dbReference type="PRINTS" id="PR00385">
    <property type="entry name" value="P450"/>
</dbReference>
<keyword evidence="5 11" id="KW-0479">Metal-binding</keyword>
<comment type="caution">
    <text evidence="13">The sequence shown here is derived from an EMBL/GenBank/DDBJ whole genome shotgun (WGS) entry which is preliminary data.</text>
</comment>
<sequence>MILYEVLRLYPPVTDLTKIAHEDTKLGTLIIPAGTQTMLPTVILHRERAILGEDAMEFNPMRFADGVANASKNEVAYLPFSWGPRVCLGQNFALLQAKLRLATILQRFSFELSPSYAHAPFTVLTRQPQFGAHVVYRKL</sequence>
<evidence type="ECO:0000256" key="6">
    <source>
        <dbReference type="ARBA" id="ARBA00022989"/>
    </source>
</evidence>
<dbReference type="InterPro" id="IPR036396">
    <property type="entry name" value="Cyt_P450_sf"/>
</dbReference>
<dbReference type="Pfam" id="PF00067">
    <property type="entry name" value="p450"/>
    <property type="match status" value="1"/>
</dbReference>
<evidence type="ECO:0000256" key="9">
    <source>
        <dbReference type="ARBA" id="ARBA00023033"/>
    </source>
</evidence>
<evidence type="ECO:0008006" key="15">
    <source>
        <dbReference type="Google" id="ProtNLM"/>
    </source>
</evidence>
<dbReference type="PRINTS" id="PR00463">
    <property type="entry name" value="EP450I"/>
</dbReference>
<dbReference type="PANTHER" id="PTHR24282">
    <property type="entry name" value="CYTOCHROME P450 FAMILY MEMBER"/>
    <property type="match status" value="1"/>
</dbReference>
<dbReference type="Gene3D" id="1.10.630.10">
    <property type="entry name" value="Cytochrome P450"/>
    <property type="match status" value="1"/>
</dbReference>
<keyword evidence="7 12" id="KW-0560">Oxidoreductase</keyword>
<keyword evidence="4" id="KW-0812">Transmembrane</keyword>
<evidence type="ECO:0000256" key="5">
    <source>
        <dbReference type="ARBA" id="ARBA00022723"/>
    </source>
</evidence>
<keyword evidence="6" id="KW-1133">Transmembrane helix</keyword>
<evidence type="ECO:0000256" key="7">
    <source>
        <dbReference type="ARBA" id="ARBA00023002"/>
    </source>
</evidence>
<dbReference type="AlphaFoldDB" id="A0ABD3B1T1"/>
<evidence type="ECO:0000256" key="8">
    <source>
        <dbReference type="ARBA" id="ARBA00023004"/>
    </source>
</evidence>
<dbReference type="InterPro" id="IPR002401">
    <property type="entry name" value="Cyt_P450_E_grp-I"/>
</dbReference>
<evidence type="ECO:0000256" key="10">
    <source>
        <dbReference type="ARBA" id="ARBA00023136"/>
    </source>
</evidence>
<dbReference type="InterPro" id="IPR050665">
    <property type="entry name" value="Cytochrome_P450_Monooxygen"/>
</dbReference>
<comment type="subcellular location">
    <subcellularLocation>
        <location evidence="1">Membrane</location>
    </subcellularLocation>
</comment>
<accession>A0ABD3B1T1</accession>
<dbReference type="GO" id="GO:0046872">
    <property type="term" value="F:metal ion binding"/>
    <property type="evidence" value="ECO:0007669"/>
    <property type="project" value="UniProtKB-KW"/>
</dbReference>
<dbReference type="PANTHER" id="PTHR24282:SF273">
    <property type="entry name" value="CYTOCHROME P450 CYP72A219-LIKE"/>
    <property type="match status" value="1"/>
</dbReference>
<evidence type="ECO:0000256" key="1">
    <source>
        <dbReference type="ARBA" id="ARBA00004370"/>
    </source>
</evidence>
<feature type="binding site" description="axial binding residue" evidence="11">
    <location>
        <position position="87"/>
    </location>
    <ligand>
        <name>heme</name>
        <dbReference type="ChEBI" id="CHEBI:30413"/>
    </ligand>
    <ligandPart>
        <name>Fe</name>
        <dbReference type="ChEBI" id="CHEBI:18248"/>
    </ligandPart>
</feature>
<name>A0ABD3B1T1_9GENT</name>
<dbReference type="PROSITE" id="PS00086">
    <property type="entry name" value="CYTOCHROME_P450"/>
    <property type="match status" value="1"/>
</dbReference>
<gene>
    <name evidence="13" type="ORF">ACH5RR_000830</name>
</gene>
<keyword evidence="14" id="KW-1185">Reference proteome</keyword>
<keyword evidence="3 11" id="KW-0349">Heme</keyword>
<protein>
    <recommendedName>
        <fullName evidence="15">Cytochrome P450</fullName>
    </recommendedName>
</protein>
<evidence type="ECO:0000256" key="2">
    <source>
        <dbReference type="ARBA" id="ARBA00010617"/>
    </source>
</evidence>
<organism evidence="13 14">
    <name type="scientific">Cinchona calisaya</name>
    <dbReference type="NCBI Taxonomy" id="153742"/>
    <lineage>
        <taxon>Eukaryota</taxon>
        <taxon>Viridiplantae</taxon>
        <taxon>Streptophyta</taxon>
        <taxon>Embryophyta</taxon>
        <taxon>Tracheophyta</taxon>
        <taxon>Spermatophyta</taxon>
        <taxon>Magnoliopsida</taxon>
        <taxon>eudicotyledons</taxon>
        <taxon>Gunneridae</taxon>
        <taxon>Pentapetalae</taxon>
        <taxon>asterids</taxon>
        <taxon>lamiids</taxon>
        <taxon>Gentianales</taxon>
        <taxon>Rubiaceae</taxon>
        <taxon>Cinchonoideae</taxon>
        <taxon>Cinchoneae</taxon>
        <taxon>Cinchona</taxon>
    </lineage>
</organism>
<reference evidence="13 14" key="1">
    <citation type="submission" date="2024-11" db="EMBL/GenBank/DDBJ databases">
        <title>A near-complete genome assembly of Cinchona calisaya.</title>
        <authorList>
            <person name="Lian D.C."/>
            <person name="Zhao X.W."/>
            <person name="Wei L."/>
        </authorList>
    </citation>
    <scope>NUCLEOTIDE SEQUENCE [LARGE SCALE GENOMIC DNA]</scope>
    <source>
        <tissue evidence="13">Nenye</tissue>
    </source>
</reference>
<comment type="similarity">
    <text evidence="2 12">Belongs to the cytochrome P450 family.</text>
</comment>
<keyword evidence="10" id="KW-0472">Membrane</keyword>
<dbReference type="SUPFAM" id="SSF48264">
    <property type="entry name" value="Cytochrome P450"/>
    <property type="match status" value="1"/>
</dbReference>
<dbReference type="InterPro" id="IPR001128">
    <property type="entry name" value="Cyt_P450"/>
</dbReference>
<proteinExistence type="inferred from homology"/>
<evidence type="ECO:0000256" key="12">
    <source>
        <dbReference type="RuleBase" id="RU000461"/>
    </source>
</evidence>
<dbReference type="GO" id="GO:0004497">
    <property type="term" value="F:monooxygenase activity"/>
    <property type="evidence" value="ECO:0007669"/>
    <property type="project" value="UniProtKB-KW"/>
</dbReference>
<dbReference type="EMBL" id="JBJUIK010000001">
    <property type="protein sequence ID" value="KAL3537464.1"/>
    <property type="molecule type" value="Genomic_DNA"/>
</dbReference>
<evidence type="ECO:0000256" key="11">
    <source>
        <dbReference type="PIRSR" id="PIRSR602401-1"/>
    </source>
</evidence>
<dbReference type="Proteomes" id="UP001630127">
    <property type="component" value="Unassembled WGS sequence"/>
</dbReference>
<evidence type="ECO:0000313" key="14">
    <source>
        <dbReference type="Proteomes" id="UP001630127"/>
    </source>
</evidence>
<evidence type="ECO:0000313" key="13">
    <source>
        <dbReference type="EMBL" id="KAL3537464.1"/>
    </source>
</evidence>
<keyword evidence="8 11" id="KW-0408">Iron</keyword>
<keyword evidence="9 12" id="KW-0503">Monooxygenase</keyword>